<feature type="compositionally biased region" description="Polar residues" evidence="1">
    <location>
        <begin position="37"/>
        <end position="46"/>
    </location>
</feature>
<organism evidence="2 3">
    <name type="scientific">Maribacter litoralis</name>
    <dbReference type="NCBI Taxonomy" id="2059726"/>
    <lineage>
        <taxon>Bacteria</taxon>
        <taxon>Pseudomonadati</taxon>
        <taxon>Bacteroidota</taxon>
        <taxon>Flavobacteriia</taxon>
        <taxon>Flavobacteriales</taxon>
        <taxon>Flavobacteriaceae</taxon>
        <taxon>Maribacter</taxon>
    </lineage>
</organism>
<evidence type="ECO:0000313" key="2">
    <source>
        <dbReference type="EMBL" id="VXB20876.1"/>
    </source>
</evidence>
<evidence type="ECO:0000313" key="3">
    <source>
        <dbReference type="Proteomes" id="UP000430202"/>
    </source>
</evidence>
<accession>A0A653NT28</accession>
<feature type="compositionally biased region" description="Polar residues" evidence="1">
    <location>
        <begin position="1"/>
        <end position="14"/>
    </location>
</feature>
<evidence type="ECO:0000256" key="1">
    <source>
        <dbReference type="SAM" id="MobiDB-lite"/>
    </source>
</evidence>
<name>A0A653NT28_9FLAO</name>
<feature type="region of interest" description="Disordered" evidence="1">
    <location>
        <begin position="1"/>
        <end position="46"/>
    </location>
</feature>
<gene>
    <name evidence="2" type="ORF">MARI151_20020</name>
</gene>
<dbReference type="EMBL" id="CABWLR010000002">
    <property type="protein sequence ID" value="VXB20876.1"/>
    <property type="molecule type" value="Genomic_DNA"/>
</dbReference>
<keyword evidence="3" id="KW-1185">Reference proteome</keyword>
<dbReference type="Proteomes" id="UP000430202">
    <property type="component" value="Unassembled WGS sequence"/>
</dbReference>
<sequence>MTSAAITPGTQPQKVKSKTIRNDPQPLPKTAKGGKNMASNTRIKLI</sequence>
<protein>
    <submittedName>
        <fullName evidence="2">Uncharacterized protein</fullName>
    </submittedName>
</protein>
<dbReference type="AlphaFoldDB" id="A0A653NT28"/>
<reference evidence="2 3" key="1">
    <citation type="submission" date="2019-10" db="EMBL/GenBank/DDBJ databases">
        <authorList>
            <person name="Karimi E."/>
        </authorList>
    </citation>
    <scope>NUCLEOTIDE SEQUENCE [LARGE SCALE GENOMIC DNA]</scope>
    <source>
        <strain evidence="2">Maribacter sp. 151</strain>
    </source>
</reference>
<proteinExistence type="predicted"/>